<dbReference type="Proteomes" id="UP000637513">
    <property type="component" value="Unassembled WGS sequence"/>
</dbReference>
<dbReference type="EMBL" id="JACRSW010000009">
    <property type="protein sequence ID" value="MBC8556603.1"/>
    <property type="molecule type" value="Genomic_DNA"/>
</dbReference>
<feature type="signal peptide" evidence="3">
    <location>
        <begin position="1"/>
        <end position="19"/>
    </location>
</feature>
<dbReference type="InterPro" id="IPR007621">
    <property type="entry name" value="TPM_dom"/>
</dbReference>
<organism evidence="5 6">
    <name type="scientific">Jutongia hominis</name>
    <dbReference type="NCBI Taxonomy" id="2763664"/>
    <lineage>
        <taxon>Bacteria</taxon>
        <taxon>Bacillati</taxon>
        <taxon>Bacillota</taxon>
        <taxon>Clostridia</taxon>
        <taxon>Lachnospirales</taxon>
        <taxon>Lachnospiraceae</taxon>
        <taxon>Jutongia</taxon>
    </lineage>
</organism>
<feature type="domain" description="TPM" evidence="4">
    <location>
        <begin position="33"/>
        <end position="151"/>
    </location>
</feature>
<feature type="chain" id="PRO_5047051015" evidence="3">
    <location>
        <begin position="20"/>
        <end position="351"/>
    </location>
</feature>
<evidence type="ECO:0000256" key="1">
    <source>
        <dbReference type="SAM" id="MobiDB-lite"/>
    </source>
</evidence>
<evidence type="ECO:0000256" key="3">
    <source>
        <dbReference type="SAM" id="SignalP"/>
    </source>
</evidence>
<comment type="caution">
    <text evidence="5">The sequence shown here is derived from an EMBL/GenBank/DDBJ whole genome shotgun (WGS) entry which is preliminary data.</text>
</comment>
<keyword evidence="3" id="KW-0732">Signal</keyword>
<gene>
    <name evidence="5" type="ORF">H8700_02610</name>
</gene>
<feature type="transmembrane region" description="Helical" evidence="2">
    <location>
        <begin position="165"/>
        <end position="185"/>
    </location>
</feature>
<protein>
    <submittedName>
        <fullName evidence="5">TPM domain-containing protein</fullName>
    </submittedName>
</protein>
<dbReference type="Gene3D" id="3.10.310.50">
    <property type="match status" value="1"/>
</dbReference>
<evidence type="ECO:0000313" key="5">
    <source>
        <dbReference type="EMBL" id="MBC8556603.1"/>
    </source>
</evidence>
<keyword evidence="2" id="KW-1133">Transmembrane helix</keyword>
<keyword evidence="6" id="KW-1185">Reference proteome</keyword>
<keyword evidence="2" id="KW-0812">Transmembrane</keyword>
<reference evidence="5 6" key="1">
    <citation type="submission" date="2020-08" db="EMBL/GenBank/DDBJ databases">
        <title>Genome public.</title>
        <authorList>
            <person name="Liu C."/>
            <person name="Sun Q."/>
        </authorList>
    </citation>
    <scope>NUCLEOTIDE SEQUENCE [LARGE SCALE GENOMIC DNA]</scope>
    <source>
        <strain evidence="5 6">BX3</strain>
    </source>
</reference>
<name>A0ABR7MSC9_9FIRM</name>
<proteinExistence type="predicted"/>
<sequence length="351" mass="39935">MTKKMISSFLFGISFFLFAILIPHNAAAKTVIADTAHALSTDESDQIIEQCDTIYDHYNTSVYITITKKLGDQDDYIKYMDKIGNDKNAPKNLIFLLVGTKKDHSVVALRSYGSIQKKMTQKRCDRIASSIDRQIKKGRYVVAALNDFTDTVHEYLGKSPALDRIYFKVFPQIFISILLAILILYRMLHFRVPKAESLLTIHLSKSNSRIYGSLDHFAGTEQIRVTPQTLKQRFQKIIQAVGSFLAPLYDKIMVYLEPYLATYQKKRRDKKKEKEAARKQKKKNSAARNRTQNDDPAHCSSQNNVPNHGKQNAKANTVSKDLINAVARQNAKTDTVSKDLINEVARQNAKK</sequence>
<feature type="compositionally biased region" description="Polar residues" evidence="1">
    <location>
        <begin position="299"/>
        <end position="319"/>
    </location>
</feature>
<feature type="region of interest" description="Disordered" evidence="1">
    <location>
        <begin position="266"/>
        <end position="321"/>
    </location>
</feature>
<keyword evidence="2" id="KW-0472">Membrane</keyword>
<dbReference type="Pfam" id="PF04536">
    <property type="entry name" value="TPM_phosphatase"/>
    <property type="match status" value="1"/>
</dbReference>
<evidence type="ECO:0000259" key="4">
    <source>
        <dbReference type="Pfam" id="PF04536"/>
    </source>
</evidence>
<accession>A0ABR7MSC9</accession>
<dbReference type="RefSeq" id="WP_249302856.1">
    <property type="nucleotide sequence ID" value="NZ_JACRSW010000009.1"/>
</dbReference>
<evidence type="ECO:0000313" key="6">
    <source>
        <dbReference type="Proteomes" id="UP000637513"/>
    </source>
</evidence>
<evidence type="ECO:0000256" key="2">
    <source>
        <dbReference type="SAM" id="Phobius"/>
    </source>
</evidence>